<gene>
    <name evidence="2" type="ORF">AVEN_15646_1</name>
    <name evidence="1" type="ORF">AVEN_76902_1</name>
</gene>
<name>A0A4Y2QAP8_ARAVE</name>
<sequence length="205" mass="23154">MATSSGNHLVQVISHRLIGIFQCATGSIRESLKVPHISTAAFVRIPGITFHVLERCRGPVPCHFVCLKWSGPNFLLWPDLVMSAFSTGSFLHTLRIRILSLVCETQWRCMISYAIIVPSNSHHVTGYVLLFINQFFDSLALQYIRLYSSHQLVKKILFLLQSISSFFSRKSPPSLSNIAIFNSPGSRRSHGNNAKFKNREGFMEN</sequence>
<evidence type="ECO:0000313" key="3">
    <source>
        <dbReference type="Proteomes" id="UP000499080"/>
    </source>
</evidence>
<protein>
    <submittedName>
        <fullName evidence="1">Uncharacterized protein</fullName>
    </submittedName>
</protein>
<comment type="caution">
    <text evidence="1">The sequence shown here is derived from an EMBL/GenBank/DDBJ whole genome shotgun (WGS) entry which is preliminary data.</text>
</comment>
<dbReference type="AlphaFoldDB" id="A0A4Y2QAP8"/>
<dbReference type="EMBL" id="BGPR01013360">
    <property type="protein sequence ID" value="GBN60312.1"/>
    <property type="molecule type" value="Genomic_DNA"/>
</dbReference>
<evidence type="ECO:0000313" key="2">
    <source>
        <dbReference type="EMBL" id="GBN60566.1"/>
    </source>
</evidence>
<keyword evidence="3" id="KW-1185">Reference proteome</keyword>
<accession>A0A4Y2QAP8</accession>
<evidence type="ECO:0000313" key="1">
    <source>
        <dbReference type="EMBL" id="GBN60312.1"/>
    </source>
</evidence>
<dbReference type="EMBL" id="BGPR01013420">
    <property type="protein sequence ID" value="GBN60566.1"/>
    <property type="molecule type" value="Genomic_DNA"/>
</dbReference>
<dbReference type="Proteomes" id="UP000499080">
    <property type="component" value="Unassembled WGS sequence"/>
</dbReference>
<proteinExistence type="predicted"/>
<organism evidence="1 3">
    <name type="scientific">Araneus ventricosus</name>
    <name type="common">Orbweaver spider</name>
    <name type="synonym">Epeira ventricosa</name>
    <dbReference type="NCBI Taxonomy" id="182803"/>
    <lineage>
        <taxon>Eukaryota</taxon>
        <taxon>Metazoa</taxon>
        <taxon>Ecdysozoa</taxon>
        <taxon>Arthropoda</taxon>
        <taxon>Chelicerata</taxon>
        <taxon>Arachnida</taxon>
        <taxon>Araneae</taxon>
        <taxon>Araneomorphae</taxon>
        <taxon>Entelegynae</taxon>
        <taxon>Araneoidea</taxon>
        <taxon>Araneidae</taxon>
        <taxon>Araneus</taxon>
    </lineage>
</organism>
<reference evidence="1 3" key="1">
    <citation type="journal article" date="2019" name="Sci. Rep.">
        <title>Orb-weaving spider Araneus ventricosus genome elucidates the spidroin gene catalogue.</title>
        <authorList>
            <person name="Kono N."/>
            <person name="Nakamura H."/>
            <person name="Ohtoshi R."/>
            <person name="Moran D.A.P."/>
            <person name="Shinohara A."/>
            <person name="Yoshida Y."/>
            <person name="Fujiwara M."/>
            <person name="Mori M."/>
            <person name="Tomita M."/>
            <person name="Arakawa K."/>
        </authorList>
    </citation>
    <scope>NUCLEOTIDE SEQUENCE [LARGE SCALE GENOMIC DNA]</scope>
</reference>